<protein>
    <recommendedName>
        <fullName evidence="2">WLM domain-containing protein</fullName>
    </recommendedName>
</protein>
<dbReference type="InterPro" id="IPR013536">
    <property type="entry name" value="WLM_dom"/>
</dbReference>
<gene>
    <name evidence="3" type="ORF">LTR24_009861</name>
</gene>
<evidence type="ECO:0000259" key="2">
    <source>
        <dbReference type="PROSITE" id="PS51397"/>
    </source>
</evidence>
<evidence type="ECO:0000313" key="3">
    <source>
        <dbReference type="EMBL" id="KAK5075807.1"/>
    </source>
</evidence>
<feature type="domain" description="WLM" evidence="2">
    <location>
        <begin position="128"/>
        <end position="319"/>
    </location>
</feature>
<comment type="caution">
    <text evidence="3">The sequence shown here is derived from an EMBL/GenBank/DDBJ whole genome shotgun (WGS) entry which is preliminary data.</text>
</comment>
<reference evidence="3 4" key="1">
    <citation type="submission" date="2023-08" db="EMBL/GenBank/DDBJ databases">
        <title>Black Yeasts Isolated from many extreme environments.</title>
        <authorList>
            <person name="Coleine C."/>
            <person name="Stajich J.E."/>
            <person name="Selbmann L."/>
        </authorList>
    </citation>
    <scope>NUCLEOTIDE SEQUENCE [LARGE SCALE GENOMIC DNA]</scope>
    <source>
        <strain evidence="3 4">CCFEE 5885</strain>
    </source>
</reference>
<proteinExistence type="predicted"/>
<dbReference type="PANTHER" id="PTHR47795:SF1">
    <property type="entry name" value="DNA-DEPENDENT METALLOPROTEASE WSS1 HOMOLOG 2"/>
    <property type="match status" value="1"/>
</dbReference>
<dbReference type="PROSITE" id="PS51397">
    <property type="entry name" value="WLM"/>
    <property type="match status" value="1"/>
</dbReference>
<keyword evidence="4" id="KW-1185">Reference proteome</keyword>
<dbReference type="EMBL" id="JAVRRG010000244">
    <property type="protein sequence ID" value="KAK5075807.1"/>
    <property type="molecule type" value="Genomic_DNA"/>
</dbReference>
<organism evidence="3 4">
    <name type="scientific">Lithohypha guttulata</name>
    <dbReference type="NCBI Taxonomy" id="1690604"/>
    <lineage>
        <taxon>Eukaryota</taxon>
        <taxon>Fungi</taxon>
        <taxon>Dikarya</taxon>
        <taxon>Ascomycota</taxon>
        <taxon>Pezizomycotina</taxon>
        <taxon>Eurotiomycetes</taxon>
        <taxon>Chaetothyriomycetidae</taxon>
        <taxon>Chaetothyriales</taxon>
        <taxon>Trichomeriaceae</taxon>
        <taxon>Lithohypha</taxon>
    </lineage>
</organism>
<name>A0ABR0JWM9_9EURO</name>
<evidence type="ECO:0000256" key="1">
    <source>
        <dbReference type="SAM" id="MobiDB-lite"/>
    </source>
</evidence>
<dbReference type="PANTHER" id="PTHR47795">
    <property type="entry name" value="UBIQUITIN AND WLM DOMAIN-CONTAINING METALLOPROTEASE SPCC1442.07C"/>
    <property type="match status" value="1"/>
</dbReference>
<feature type="region of interest" description="Disordered" evidence="1">
    <location>
        <begin position="312"/>
        <end position="341"/>
    </location>
</feature>
<sequence>MEDPTPDAVETGHVKVTYQNEILDMDLPKDITLQELAGEFADMIQADVERVSFFITPKPGLLKYPFPDQSLFDAITPKTRIKAIGTPTKDVQKLNDMADRIATRRAARDQARQVGRKRQHHVNRDWKKVQEEATYTFHAIEPLSYLPNPEKSRRYLERLASDPGIKASMRKHKFSVGLLTEMNPAEHTTHESKTLGLNRNGGEVIELRLRTDSYDGYRDYKVIRKTLCHELSHNVHSEHNRNFWDLTKQIEKEVEQNDHMHGGHKLSQGEFYNPGDEFDDEAVDDHGWQGGEFVLGGTAGTQGLGRREIMARAAMSRMEKQKNADEEQREAQSGAGTSGTN</sequence>
<evidence type="ECO:0000313" key="4">
    <source>
        <dbReference type="Proteomes" id="UP001345013"/>
    </source>
</evidence>
<feature type="compositionally biased region" description="Basic and acidic residues" evidence="1">
    <location>
        <begin position="317"/>
        <end position="330"/>
    </location>
</feature>
<dbReference type="Pfam" id="PF08325">
    <property type="entry name" value="WLM"/>
    <property type="match status" value="1"/>
</dbReference>
<accession>A0ABR0JWM9</accession>
<dbReference type="Proteomes" id="UP001345013">
    <property type="component" value="Unassembled WGS sequence"/>
</dbReference>